<feature type="domain" description="Nudix hydrolase" evidence="4">
    <location>
        <begin position="85"/>
        <end position="224"/>
    </location>
</feature>
<keyword evidence="2" id="KW-0378">Hydrolase</keyword>
<keyword evidence="6" id="KW-1185">Reference proteome</keyword>
<evidence type="ECO:0000256" key="2">
    <source>
        <dbReference type="ARBA" id="ARBA00022801"/>
    </source>
</evidence>
<evidence type="ECO:0000256" key="3">
    <source>
        <dbReference type="SAM" id="MobiDB-lite"/>
    </source>
</evidence>
<sequence length="224" mass="24358">MRIVCVSTPGGRELFASDLGHGEDPHVAVWQHGLSLTRPLSATRDGEEIVLTVQGAPHSHGQVRLRRPRGLDPDLHTEPGEVPQVRQRVAAYGIVTSPRGLLATQFSDRTHVPGQWGLPGGGVDPGEEPPRTVVREAWEESGQRIEIGDLVAVQSDHWIGRAPNGTLEDFHAVRLVYAGTCPEPTDPVVHDVGGTTSAAQWVDLAAWRRVWWTAGARSLLDKNL</sequence>
<accession>A0A255GCD7</accession>
<gene>
    <name evidence="5" type="ORF">CGZ94_11390</name>
</gene>
<dbReference type="SUPFAM" id="SSF55811">
    <property type="entry name" value="Nudix"/>
    <property type="match status" value="1"/>
</dbReference>
<name>A0A255GCD7_9ACTN</name>
<dbReference type="PROSITE" id="PS00893">
    <property type="entry name" value="NUDIX_BOX"/>
    <property type="match status" value="1"/>
</dbReference>
<dbReference type="PANTHER" id="PTHR43736">
    <property type="entry name" value="ADP-RIBOSE PYROPHOSPHATASE"/>
    <property type="match status" value="1"/>
</dbReference>
<dbReference type="PANTHER" id="PTHR43736:SF1">
    <property type="entry name" value="DIHYDRONEOPTERIN TRIPHOSPHATE DIPHOSPHATASE"/>
    <property type="match status" value="1"/>
</dbReference>
<comment type="similarity">
    <text evidence="1">Belongs to the Nudix hydrolase family.</text>
</comment>
<dbReference type="InterPro" id="IPR015797">
    <property type="entry name" value="NUDIX_hydrolase-like_dom_sf"/>
</dbReference>
<dbReference type="PROSITE" id="PS51462">
    <property type="entry name" value="NUDIX"/>
    <property type="match status" value="1"/>
</dbReference>
<feature type="compositionally biased region" description="Basic and acidic residues" evidence="3">
    <location>
        <begin position="69"/>
        <end position="78"/>
    </location>
</feature>
<feature type="region of interest" description="Disordered" evidence="3">
    <location>
        <begin position="56"/>
        <end position="78"/>
    </location>
</feature>
<dbReference type="InterPro" id="IPR020084">
    <property type="entry name" value="NUDIX_hydrolase_CS"/>
</dbReference>
<dbReference type="EMBL" id="NMVO01000013">
    <property type="protein sequence ID" value="OYO13558.1"/>
    <property type="molecule type" value="Genomic_DNA"/>
</dbReference>
<protein>
    <submittedName>
        <fullName evidence="5">DNA mismatch repair protein MutT</fullName>
    </submittedName>
</protein>
<evidence type="ECO:0000313" key="5">
    <source>
        <dbReference type="EMBL" id="OYO13558.1"/>
    </source>
</evidence>
<dbReference type="RefSeq" id="WP_094405674.1">
    <property type="nucleotide sequence ID" value="NZ_NMVO01000013.1"/>
</dbReference>
<organism evidence="5 6">
    <name type="scientific">Enemella evansiae</name>
    <dbReference type="NCBI Taxonomy" id="2016499"/>
    <lineage>
        <taxon>Bacteria</taxon>
        <taxon>Bacillati</taxon>
        <taxon>Actinomycetota</taxon>
        <taxon>Actinomycetes</taxon>
        <taxon>Propionibacteriales</taxon>
        <taxon>Propionibacteriaceae</taxon>
        <taxon>Enemella</taxon>
    </lineage>
</organism>
<dbReference type="Gene3D" id="3.90.79.10">
    <property type="entry name" value="Nucleoside Triphosphate Pyrophosphohydrolase"/>
    <property type="match status" value="1"/>
</dbReference>
<evidence type="ECO:0000313" key="6">
    <source>
        <dbReference type="Proteomes" id="UP000215896"/>
    </source>
</evidence>
<dbReference type="CDD" id="cd02883">
    <property type="entry name" value="NUDIX_Hydrolase"/>
    <property type="match status" value="1"/>
</dbReference>
<dbReference type="Pfam" id="PF00293">
    <property type="entry name" value="NUDIX"/>
    <property type="match status" value="1"/>
</dbReference>
<dbReference type="GO" id="GO:0016787">
    <property type="term" value="F:hydrolase activity"/>
    <property type="evidence" value="ECO:0007669"/>
    <property type="project" value="UniProtKB-KW"/>
</dbReference>
<dbReference type="OrthoDB" id="9804442at2"/>
<dbReference type="AlphaFoldDB" id="A0A255GCD7"/>
<dbReference type="InterPro" id="IPR000086">
    <property type="entry name" value="NUDIX_hydrolase_dom"/>
</dbReference>
<proteinExistence type="inferred from homology"/>
<evidence type="ECO:0000256" key="1">
    <source>
        <dbReference type="ARBA" id="ARBA00005582"/>
    </source>
</evidence>
<dbReference type="Proteomes" id="UP000215896">
    <property type="component" value="Unassembled WGS sequence"/>
</dbReference>
<reference evidence="5 6" key="1">
    <citation type="submission" date="2017-07" db="EMBL/GenBank/DDBJ databases">
        <title>Draft whole genome sequences of clinical Proprionibacteriaceae strains.</title>
        <authorList>
            <person name="Bernier A.-M."/>
            <person name="Bernard K."/>
            <person name="Domingo M.-C."/>
        </authorList>
    </citation>
    <scope>NUCLEOTIDE SEQUENCE [LARGE SCALE GENOMIC DNA]</scope>
    <source>
        <strain evidence="5 6">NML 030167</strain>
    </source>
</reference>
<comment type="caution">
    <text evidence="5">The sequence shown here is derived from an EMBL/GenBank/DDBJ whole genome shotgun (WGS) entry which is preliminary data.</text>
</comment>
<evidence type="ECO:0000259" key="4">
    <source>
        <dbReference type="PROSITE" id="PS51462"/>
    </source>
</evidence>